<feature type="compositionally biased region" description="Low complexity" evidence="1">
    <location>
        <begin position="88"/>
        <end position="104"/>
    </location>
</feature>
<gene>
    <name evidence="2" type="ORF">RhiXN_03501</name>
</gene>
<dbReference type="AlphaFoldDB" id="A0A8H8NTR0"/>
<dbReference type="EMBL" id="CP059660">
    <property type="protein sequence ID" value="QRW18577.1"/>
    <property type="molecule type" value="Genomic_DNA"/>
</dbReference>
<sequence>MNFNDTSQQNLKNISITTGDHQNLGESGHNLLNQQGSSNQSPSNANSGSSPKKSQGNPTSPSNTIKSLVDNMNFGASSELSNVSPGISNGSPGFSLSPGLSGKLGPDDGKKA</sequence>
<feature type="compositionally biased region" description="Polar residues" evidence="1">
    <location>
        <begin position="1"/>
        <end position="25"/>
    </location>
</feature>
<dbReference type="GeneID" id="67025781"/>
<evidence type="ECO:0000313" key="3">
    <source>
        <dbReference type="Proteomes" id="UP000650533"/>
    </source>
</evidence>
<proteinExistence type="predicted"/>
<feature type="compositionally biased region" description="Polar residues" evidence="1">
    <location>
        <begin position="55"/>
        <end position="66"/>
    </location>
</feature>
<feature type="compositionally biased region" description="Polar residues" evidence="1">
    <location>
        <begin position="74"/>
        <end position="87"/>
    </location>
</feature>
<accession>A0A8H8NTR0</accession>
<evidence type="ECO:0000256" key="1">
    <source>
        <dbReference type="SAM" id="MobiDB-lite"/>
    </source>
</evidence>
<reference evidence="2" key="1">
    <citation type="submission" date="2020-05" db="EMBL/GenBank/DDBJ databases">
        <title>Evolutionary and genomic comparisons of hybrid uninucleate and nonhybrid Rhizoctonia fungi.</title>
        <authorList>
            <person name="Li C."/>
            <person name="Chen X."/>
        </authorList>
    </citation>
    <scope>NUCLEOTIDE SEQUENCE</scope>
    <source>
        <strain evidence="2">AG-1 IA</strain>
    </source>
</reference>
<evidence type="ECO:0000313" key="2">
    <source>
        <dbReference type="EMBL" id="QRW18577.1"/>
    </source>
</evidence>
<dbReference type="Proteomes" id="UP000650533">
    <property type="component" value="Chromosome 3"/>
</dbReference>
<feature type="region of interest" description="Disordered" evidence="1">
    <location>
        <begin position="1"/>
        <end position="112"/>
    </location>
</feature>
<feature type="compositionally biased region" description="Low complexity" evidence="1">
    <location>
        <begin position="30"/>
        <end position="54"/>
    </location>
</feature>
<organism evidence="2 3">
    <name type="scientific">Rhizoctonia solani</name>
    <dbReference type="NCBI Taxonomy" id="456999"/>
    <lineage>
        <taxon>Eukaryota</taxon>
        <taxon>Fungi</taxon>
        <taxon>Dikarya</taxon>
        <taxon>Basidiomycota</taxon>
        <taxon>Agaricomycotina</taxon>
        <taxon>Agaricomycetes</taxon>
        <taxon>Cantharellales</taxon>
        <taxon>Ceratobasidiaceae</taxon>
        <taxon>Rhizoctonia</taxon>
    </lineage>
</organism>
<dbReference type="KEGG" id="rsx:RhiXN_03501"/>
<dbReference type="RefSeq" id="XP_043178814.1">
    <property type="nucleotide sequence ID" value="XM_043323318.1"/>
</dbReference>
<name>A0A8H8NTR0_9AGAM</name>
<protein>
    <submittedName>
        <fullName evidence="2">Uncharacterized protein</fullName>
    </submittedName>
</protein>